<organism evidence="2 3">
    <name type="scientific">Plasmodium vinckei vinckei</name>
    <dbReference type="NCBI Taxonomy" id="54757"/>
    <lineage>
        <taxon>Eukaryota</taxon>
        <taxon>Sar</taxon>
        <taxon>Alveolata</taxon>
        <taxon>Apicomplexa</taxon>
        <taxon>Aconoidasida</taxon>
        <taxon>Haemosporida</taxon>
        <taxon>Plasmodiidae</taxon>
        <taxon>Plasmodium</taxon>
        <taxon>Plasmodium (Vinckeia)</taxon>
    </lineage>
</organism>
<dbReference type="Proteomes" id="UP000030681">
    <property type="component" value="Unassembled WGS sequence"/>
</dbReference>
<gene>
    <name evidence="2" type="ORF">YYE_04895</name>
</gene>
<dbReference type="GeneID" id="19963101"/>
<feature type="chain" id="PRO_5001758023" description="Fam-a protein" evidence="1">
    <location>
        <begin position="22"/>
        <end position="280"/>
    </location>
</feature>
<evidence type="ECO:0000313" key="3">
    <source>
        <dbReference type="Proteomes" id="UP000030681"/>
    </source>
</evidence>
<accession>A0A081I9M6</accession>
<dbReference type="InterPro" id="IPR006486">
    <property type="entry name" value="PYST_A"/>
</dbReference>
<evidence type="ECO:0000256" key="1">
    <source>
        <dbReference type="SAM" id="SignalP"/>
    </source>
</evidence>
<protein>
    <recommendedName>
        <fullName evidence="4">Fam-a protein</fullName>
    </recommendedName>
</protein>
<dbReference type="NCBIfam" id="TIGR01599">
    <property type="entry name" value="PYST-A"/>
    <property type="match status" value="1"/>
</dbReference>
<dbReference type="AlphaFoldDB" id="A0A081I9M6"/>
<dbReference type="EMBL" id="KL446957">
    <property type="protein sequence ID" value="KEG00384.1"/>
    <property type="molecule type" value="Genomic_DNA"/>
</dbReference>
<dbReference type="KEGG" id="pvv:PVVCY_0101470"/>
<feature type="signal peptide" evidence="1">
    <location>
        <begin position="1"/>
        <end position="21"/>
    </location>
</feature>
<name>A0A081I9M6_PLAVN</name>
<dbReference type="RefSeq" id="XP_008626754.2">
    <property type="nucleotide sequence ID" value="XM_008628532.2"/>
</dbReference>
<proteinExistence type="predicted"/>
<dbReference type="OrthoDB" id="370526at2759"/>
<keyword evidence="1" id="KW-0732">Signal</keyword>
<reference evidence="2 3" key="1">
    <citation type="submission" date="2013-02" db="EMBL/GenBank/DDBJ databases">
        <title>The Genome Sequence of Plasmodium vinckei vinckei.</title>
        <authorList>
            <consortium name="The Broad Institute Genome Sequencing Platform"/>
            <consortium name="The Broad Institute Genome Sequencing Center for Infectious Disease"/>
            <person name="Neafsey D."/>
            <person name="Cheeseman I."/>
            <person name="Volkman S."/>
            <person name="Adams J."/>
            <person name="Walker B."/>
            <person name="Young S.K."/>
            <person name="Zeng Q."/>
            <person name="Gargeya S."/>
            <person name="Fitzgerald M."/>
            <person name="Haas B."/>
            <person name="Abouelleil A."/>
            <person name="Alvarado L."/>
            <person name="Arachchi H.M."/>
            <person name="Berlin A.M."/>
            <person name="Chapman S.B."/>
            <person name="Dewar J."/>
            <person name="Goldberg J."/>
            <person name="Griggs A."/>
            <person name="Gujja S."/>
            <person name="Hansen M."/>
            <person name="Howarth C."/>
            <person name="Imamovic A."/>
            <person name="Larimer J."/>
            <person name="McCowan C."/>
            <person name="Murphy C."/>
            <person name="Neiman D."/>
            <person name="Pearson M."/>
            <person name="Priest M."/>
            <person name="Roberts A."/>
            <person name="Saif S."/>
            <person name="Shea T."/>
            <person name="Sisk P."/>
            <person name="Sykes S."/>
            <person name="Wortman J."/>
            <person name="Nusbaum C."/>
            <person name="Birren B."/>
        </authorList>
    </citation>
    <scope>NUCLEOTIDE SEQUENCE [LARGE SCALE GENOMIC DNA]</scope>
    <source>
        <strain evidence="3">vinckei</strain>
    </source>
</reference>
<evidence type="ECO:0000313" key="2">
    <source>
        <dbReference type="EMBL" id="KEG00384.1"/>
    </source>
</evidence>
<dbReference type="SUPFAM" id="SSF55961">
    <property type="entry name" value="Bet v1-like"/>
    <property type="match status" value="1"/>
</dbReference>
<evidence type="ECO:0008006" key="4">
    <source>
        <dbReference type="Google" id="ProtNLM"/>
    </source>
</evidence>
<sequence>MNKVYVKVGLALLSLAGYMQNVAISSEASRNSASHSSGLRQNNDARFKKHKNIVCENIDEALLALKNINDASELLLKLAENTDGYSAYSTNNKNGTVYSKKIGNVDIGKLHVTIPSSSKYEDVLRNLWDYNDPTKTYKKFINGNIARIYCKYLIIVEKKNRDPVYRSLVKKYALASIVKQSDDIAVIVCPSRILNYLGEINDEPNMKEILENTQPIETGIGAEEALTKLANNLSGFIIKKRDDDVEVTYINAIFEHDNSAADKRYRNITYRNILRLAKRI</sequence>